<dbReference type="EMBL" id="VSWC01000029">
    <property type="protein sequence ID" value="KAA1107279.1"/>
    <property type="molecule type" value="Genomic_DNA"/>
</dbReference>
<sequence>MVKKRTKRAVPVSRAVRLRREVNHERDLAALHSFRGVQNSMARMDVALSADTRLAEDLVNEHSYNFDDNQDQPNQNDDEEESDDGWVPIDIEPPDEYDVAIESNIERLRQEAVRCENSFGMDGSPARGK</sequence>
<evidence type="ECO:0000256" key="1">
    <source>
        <dbReference type="SAM" id="MobiDB-lite"/>
    </source>
</evidence>
<evidence type="ECO:0000313" key="4">
    <source>
        <dbReference type="Proteomes" id="UP000324748"/>
    </source>
</evidence>
<evidence type="ECO:0000313" key="5">
    <source>
        <dbReference type="Proteomes" id="UP000325313"/>
    </source>
</evidence>
<reference evidence="4 5" key="1">
    <citation type="submission" date="2019-05" db="EMBL/GenBank/DDBJ databases">
        <title>Emergence of the Ug99 lineage of the wheat stem rust pathogen through somatic hybridization.</title>
        <authorList>
            <person name="Li F."/>
            <person name="Upadhyaya N.M."/>
            <person name="Sperschneider J."/>
            <person name="Matny O."/>
            <person name="Nguyen-Phuc H."/>
            <person name="Mago R."/>
            <person name="Raley C."/>
            <person name="Miller M.E."/>
            <person name="Silverstein K.A.T."/>
            <person name="Henningsen E."/>
            <person name="Hirsch C.D."/>
            <person name="Visser B."/>
            <person name="Pretorius Z.A."/>
            <person name="Steffenson B.J."/>
            <person name="Schwessinger B."/>
            <person name="Dodds P.N."/>
            <person name="Figueroa M."/>
        </authorList>
    </citation>
    <scope>NUCLEOTIDE SEQUENCE [LARGE SCALE GENOMIC DNA]</scope>
    <source>
        <strain evidence="2">21-0</strain>
        <strain evidence="3 5">Ug99</strain>
    </source>
</reference>
<accession>A0A5B0RJK9</accession>
<keyword evidence="4" id="KW-1185">Reference proteome</keyword>
<gene>
    <name evidence="2" type="ORF">PGT21_008713</name>
    <name evidence="3" type="ORF">PGTUg99_036686</name>
</gene>
<dbReference type="AlphaFoldDB" id="A0A5B0RJK9"/>
<organism evidence="3 5">
    <name type="scientific">Puccinia graminis f. sp. tritici</name>
    <dbReference type="NCBI Taxonomy" id="56615"/>
    <lineage>
        <taxon>Eukaryota</taxon>
        <taxon>Fungi</taxon>
        <taxon>Dikarya</taxon>
        <taxon>Basidiomycota</taxon>
        <taxon>Pucciniomycotina</taxon>
        <taxon>Pucciniomycetes</taxon>
        <taxon>Pucciniales</taxon>
        <taxon>Pucciniaceae</taxon>
        <taxon>Puccinia</taxon>
    </lineage>
</organism>
<evidence type="ECO:0000313" key="2">
    <source>
        <dbReference type="EMBL" id="KAA1107279.1"/>
    </source>
</evidence>
<proteinExistence type="predicted"/>
<protein>
    <submittedName>
        <fullName evidence="3">Uncharacterized protein</fullName>
    </submittedName>
</protein>
<name>A0A5B0RJK9_PUCGR</name>
<dbReference type="EMBL" id="VDEP01000203">
    <property type="protein sequence ID" value="KAA1124914.1"/>
    <property type="molecule type" value="Genomic_DNA"/>
</dbReference>
<feature type="region of interest" description="Disordered" evidence="1">
    <location>
        <begin position="61"/>
        <end position="93"/>
    </location>
</feature>
<evidence type="ECO:0000313" key="3">
    <source>
        <dbReference type="EMBL" id="KAA1124914.1"/>
    </source>
</evidence>
<dbReference type="Proteomes" id="UP000324748">
    <property type="component" value="Unassembled WGS sequence"/>
</dbReference>
<comment type="caution">
    <text evidence="3">The sequence shown here is derived from an EMBL/GenBank/DDBJ whole genome shotgun (WGS) entry which is preliminary data.</text>
</comment>
<dbReference type="Proteomes" id="UP000325313">
    <property type="component" value="Unassembled WGS sequence"/>
</dbReference>